<keyword evidence="3" id="KW-1185">Reference proteome</keyword>
<reference evidence="2 3" key="1">
    <citation type="submission" date="2018-12" db="EMBL/GenBank/DDBJ databases">
        <title>Mesorhizobium carbonis sp. nov., isolated from coal mine water.</title>
        <authorList>
            <person name="Xin W."/>
            <person name="Xu Z."/>
            <person name="Xiang F."/>
            <person name="Zhang J."/>
            <person name="Xi L."/>
            <person name="Liu J."/>
        </authorList>
    </citation>
    <scope>NUCLEOTIDE SEQUENCE [LARGE SCALE GENOMIC DNA]</scope>
    <source>
        <strain evidence="2 3">B2.3</strain>
    </source>
</reference>
<evidence type="ECO:0000313" key="3">
    <source>
        <dbReference type="Proteomes" id="UP000278398"/>
    </source>
</evidence>
<name>A0A3S0ABC8_9HYPH</name>
<dbReference type="EMBL" id="RWKW01000008">
    <property type="protein sequence ID" value="RST87911.1"/>
    <property type="molecule type" value="Genomic_DNA"/>
</dbReference>
<sequence>MIERPEGADRRTLRFLIMDSTPLSLLGCIGALDWLFLPGCPVMITDMVVTEVLREPGEGKDQRRGARDDIRAWMDRNRDRLTILVTPEGVRYEREMKLWELASKPEFLMPSWSDRGERSLLSAVQDLKQALARGEEIVVIVDDRDARDAVRAVRADLTMMGTRTFIRWMDEDFGAPGADTAWHAIRIATARKADDGDPEDPVFIRPWSV</sequence>
<keyword evidence="1" id="KW-0812">Transmembrane</keyword>
<evidence type="ECO:0000313" key="2">
    <source>
        <dbReference type="EMBL" id="RST87911.1"/>
    </source>
</evidence>
<dbReference type="OrthoDB" id="8453725at2"/>
<comment type="caution">
    <text evidence="2">The sequence shown here is derived from an EMBL/GenBank/DDBJ whole genome shotgun (WGS) entry which is preliminary data.</text>
</comment>
<keyword evidence="1" id="KW-1133">Transmembrane helix</keyword>
<feature type="transmembrane region" description="Helical" evidence="1">
    <location>
        <begin position="12"/>
        <end position="37"/>
    </location>
</feature>
<accession>A0A3S0ABC8</accession>
<dbReference type="AlphaFoldDB" id="A0A3S0ABC8"/>
<evidence type="ECO:0000256" key="1">
    <source>
        <dbReference type="SAM" id="Phobius"/>
    </source>
</evidence>
<evidence type="ECO:0008006" key="4">
    <source>
        <dbReference type="Google" id="ProtNLM"/>
    </source>
</evidence>
<dbReference type="Proteomes" id="UP000278398">
    <property type="component" value="Unassembled WGS sequence"/>
</dbReference>
<keyword evidence="1" id="KW-0472">Membrane</keyword>
<gene>
    <name evidence="2" type="ORF">EJC49_03235</name>
</gene>
<dbReference type="RefSeq" id="WP_126698027.1">
    <property type="nucleotide sequence ID" value="NZ_RWKW01000008.1"/>
</dbReference>
<proteinExistence type="predicted"/>
<organism evidence="2 3">
    <name type="scientific">Aquibium carbonis</name>
    <dbReference type="NCBI Taxonomy" id="2495581"/>
    <lineage>
        <taxon>Bacteria</taxon>
        <taxon>Pseudomonadati</taxon>
        <taxon>Pseudomonadota</taxon>
        <taxon>Alphaproteobacteria</taxon>
        <taxon>Hyphomicrobiales</taxon>
        <taxon>Phyllobacteriaceae</taxon>
        <taxon>Aquibium</taxon>
    </lineage>
</organism>
<protein>
    <recommendedName>
        <fullName evidence="4">NYN domain-containing protein</fullName>
    </recommendedName>
</protein>